<name>A0A1U7N3F2_9CYAN</name>
<dbReference type="Proteomes" id="UP000186657">
    <property type="component" value="Unassembled WGS sequence"/>
</dbReference>
<evidence type="ECO:0000313" key="2">
    <source>
        <dbReference type="EMBL" id="OLT60446.1"/>
    </source>
</evidence>
<protein>
    <submittedName>
        <fullName evidence="2">Uncharacterized protein</fullName>
    </submittedName>
</protein>
<comment type="caution">
    <text evidence="2">The sequence shown here is derived from an EMBL/GenBank/DDBJ whole genome shotgun (WGS) entry which is preliminary data.</text>
</comment>
<dbReference type="AlphaFoldDB" id="A0A1U7N3F2"/>
<keyword evidence="3" id="KW-1185">Reference proteome</keyword>
<sequence length="682" mass="75813">MSSPANGPYRSRLFNFINRQSQRFVDQVQRTIRHLKVAGVWGGQILLYPVYLLVQASLSAGRQISSSVKAGLPQLRTFNHTQPQETPPEADTAIQRVLQELNLGKFTLELDLENLKPSNGQPVTLNNGQPILIERQRGTYLNNGQPVVSLNNGQAVTPGQWATPNQTPAQTPTNEHMLIQGVACLLDNRGLVLVTMENQILDILTPQQQQKLTSRISWEVADLLRKWRLAHSLEGKKASPSLATLDHPPIFPPIRLFWRLMAWVQTSPVAIAINLFGESRIISATRTLRERAVSKGQSATSNHRQIKPKPFQLSPSSPIQDLLTFLDNKLLELESHQLVQRSEVVVKLSKQIPLTLRQSTNQLIQALQKPFIKPNSSEEVTAGSDTNRLKLLSLIYAAVDYFFGRKSSNFSLTGSSEQSEITSGSGEGLPGANSNDLYPEAHQLSGDNSPPLSPSLKPSTSTASRSKSDELDPWLSDNDLWGNPDGSDHYQNLYSSTSNSGNQAELPVANLQSRHQLPEGFNSKIPVKSEKSIWTLFKRYLNLLKAPGKLIISRNKSSNVQPKPSITQTKNSRTEKSPDLSQIQSNLGKNTPKKSKHQPLAVVNSGSNKVKGVKGGENGAIANSRNHSDVEPNQDCIDTKATPEGYVKHPLERVLEWLDITMLWIEELVVKIWRLLQRLWPF</sequence>
<dbReference type="RefSeq" id="WP_075900691.1">
    <property type="nucleotide sequence ID" value="NZ_MKZS01000001.1"/>
</dbReference>
<evidence type="ECO:0000256" key="1">
    <source>
        <dbReference type="SAM" id="MobiDB-lite"/>
    </source>
</evidence>
<feature type="region of interest" description="Disordered" evidence="1">
    <location>
        <begin position="413"/>
        <end position="503"/>
    </location>
</feature>
<feature type="compositionally biased region" description="Polar residues" evidence="1">
    <location>
        <begin position="413"/>
        <end position="424"/>
    </location>
</feature>
<feature type="compositionally biased region" description="Polar residues" evidence="1">
    <location>
        <begin position="555"/>
        <end position="571"/>
    </location>
</feature>
<feature type="compositionally biased region" description="Low complexity" evidence="1">
    <location>
        <begin position="454"/>
        <end position="464"/>
    </location>
</feature>
<feature type="compositionally biased region" description="Polar residues" evidence="1">
    <location>
        <begin position="489"/>
        <end position="503"/>
    </location>
</feature>
<proteinExistence type="predicted"/>
<reference evidence="2 3" key="1">
    <citation type="submission" date="2016-10" db="EMBL/GenBank/DDBJ databases">
        <title>Comparative genomics uncovers the prolific and rare metabolic potential of the cyanobacterial genus Moorea.</title>
        <authorList>
            <person name="Leao T."/>
            <person name="Castelao G."/>
            <person name="Korobeynikov A."/>
            <person name="Monroe E.A."/>
            <person name="Podell S."/>
            <person name="Glukhov E."/>
            <person name="Allen E."/>
            <person name="Gerwick W.H."/>
            <person name="Gerwick L."/>
        </authorList>
    </citation>
    <scope>NUCLEOTIDE SEQUENCE [LARGE SCALE GENOMIC DNA]</scope>
    <source>
        <strain evidence="2 3">PNG5-198</strain>
    </source>
</reference>
<accession>A0A1U7N3F2</accession>
<organism evidence="2 3">
    <name type="scientific">Moorena bouillonii PNG</name>
    <dbReference type="NCBI Taxonomy" id="568701"/>
    <lineage>
        <taxon>Bacteria</taxon>
        <taxon>Bacillati</taxon>
        <taxon>Cyanobacteriota</taxon>
        <taxon>Cyanophyceae</taxon>
        <taxon>Coleofasciculales</taxon>
        <taxon>Coleofasciculaceae</taxon>
        <taxon>Moorena</taxon>
    </lineage>
</organism>
<feature type="region of interest" description="Disordered" evidence="1">
    <location>
        <begin position="555"/>
        <end position="600"/>
    </location>
</feature>
<dbReference type="EMBL" id="MKZS01000001">
    <property type="protein sequence ID" value="OLT60446.1"/>
    <property type="molecule type" value="Genomic_DNA"/>
</dbReference>
<evidence type="ECO:0000313" key="3">
    <source>
        <dbReference type="Proteomes" id="UP000186657"/>
    </source>
</evidence>
<gene>
    <name evidence="2" type="ORF">BJP37_16890</name>
</gene>
<feature type="compositionally biased region" description="Polar residues" evidence="1">
    <location>
        <begin position="579"/>
        <end position="589"/>
    </location>
</feature>